<evidence type="ECO:0000259" key="2">
    <source>
        <dbReference type="Pfam" id="PF07632"/>
    </source>
</evidence>
<dbReference type="InterPro" id="IPR036452">
    <property type="entry name" value="Ribo_hydro-like"/>
</dbReference>
<feature type="chain" id="PRO_5042262207" description="Cellulose-binding protein" evidence="1">
    <location>
        <begin position="17"/>
        <end position="496"/>
    </location>
</feature>
<accession>A0AAE8N8K1</accession>
<evidence type="ECO:0000259" key="3">
    <source>
        <dbReference type="Pfam" id="PF21027"/>
    </source>
</evidence>
<feature type="domain" description="Cellulose-binding Sde182 nucleoside hydrolase-like" evidence="2">
    <location>
        <begin position="32"/>
        <end position="300"/>
    </location>
</feature>
<keyword evidence="1" id="KW-0732">Signal</keyword>
<dbReference type="InterPro" id="IPR011483">
    <property type="entry name" value="Sde182_NH-like"/>
</dbReference>
<proteinExistence type="predicted"/>
<keyword evidence="5" id="KW-1185">Reference proteome</keyword>
<dbReference type="GO" id="GO:0016799">
    <property type="term" value="F:hydrolase activity, hydrolyzing N-glycosyl compounds"/>
    <property type="evidence" value="ECO:0007669"/>
    <property type="project" value="InterPro"/>
</dbReference>
<feature type="domain" description="Cellulose-binding Sde182 C-terminal" evidence="3">
    <location>
        <begin position="384"/>
        <end position="481"/>
    </location>
</feature>
<dbReference type="Gene3D" id="3.90.245.10">
    <property type="entry name" value="Ribonucleoside hydrolase-like"/>
    <property type="match status" value="1"/>
</dbReference>
<reference evidence="4" key="1">
    <citation type="submission" date="2018-03" db="EMBL/GenBank/DDBJ databases">
        <authorList>
            <person name="Guldener U."/>
        </authorList>
    </citation>
    <scope>NUCLEOTIDE SEQUENCE</scope>
</reference>
<evidence type="ECO:0000313" key="4">
    <source>
        <dbReference type="EMBL" id="SPO07388.1"/>
    </source>
</evidence>
<name>A0AAE8N8K1_9PEZI</name>
<dbReference type="Pfam" id="PF07632">
    <property type="entry name" value="Sde182_NH-like"/>
    <property type="match status" value="1"/>
</dbReference>
<dbReference type="InterPro" id="IPR013783">
    <property type="entry name" value="Ig-like_fold"/>
</dbReference>
<organism evidence="4 5">
    <name type="scientific">Cephalotrichum gorgonifer</name>
    <dbReference type="NCBI Taxonomy" id="2041049"/>
    <lineage>
        <taxon>Eukaryota</taxon>
        <taxon>Fungi</taxon>
        <taxon>Dikarya</taxon>
        <taxon>Ascomycota</taxon>
        <taxon>Pezizomycotina</taxon>
        <taxon>Sordariomycetes</taxon>
        <taxon>Hypocreomycetidae</taxon>
        <taxon>Microascales</taxon>
        <taxon>Microascaceae</taxon>
        <taxon>Cephalotrichum</taxon>
    </lineage>
</organism>
<comment type="caution">
    <text evidence="4">The sequence shown here is derived from an EMBL/GenBank/DDBJ whole genome shotgun (WGS) entry which is preliminary data.</text>
</comment>
<evidence type="ECO:0000313" key="5">
    <source>
        <dbReference type="Proteomes" id="UP001187682"/>
    </source>
</evidence>
<feature type="signal peptide" evidence="1">
    <location>
        <begin position="1"/>
        <end position="16"/>
    </location>
</feature>
<sequence length="496" mass="54689">MPKVALGVALFNSAAAASGPSQCQLTPSTKPRVFILSDIANEPDDAQSFVRLMVYSHELRLQGLVATTSIWLNDTTRPDQMHDIIDAYAEALPNLQAHASDWPEPSYLHDLVASSLPVYGMDGVGEGKDSDGSQKLIDAVDAAVAAEEPVYVPIWGGASVLAQALWNINVTRSPAEIDRFVSAIRAYAISDQDNTGTWIRRNWPQMFYIASVHHFNRYAAASWAGISGDAYYHFPSEGANKEVISKEWIRDNIQSAGPLGSRYPETDFIVEGDTPSLLYLIPNGLSDPEYPEWGSWGGRFGPVCYGEGHYADSVDSLISEDGAVTMGSHLTVWRWRDAFQKDFAARMGWGVTPEFEKADHAPIAAINGDRSRNVIKMTVDAGAKVILDATDSCDPDGDNKELSYKWWQYREPSSNNNAPWRDVASLELKDADQAKVEVTIPSHEVLRKVGRNTHPEADKHLHLILEVSDGKLTSYRRVVFTNVAPEATGQSEHDEL</sequence>
<evidence type="ECO:0000256" key="1">
    <source>
        <dbReference type="SAM" id="SignalP"/>
    </source>
</evidence>
<dbReference type="InterPro" id="IPR048527">
    <property type="entry name" value="Sde182_C"/>
</dbReference>
<dbReference type="Proteomes" id="UP001187682">
    <property type="component" value="Unassembled WGS sequence"/>
</dbReference>
<gene>
    <name evidence="4" type="ORF">DNG_10082</name>
</gene>
<dbReference type="Gene3D" id="2.60.40.10">
    <property type="entry name" value="Immunoglobulins"/>
    <property type="match status" value="1"/>
</dbReference>
<dbReference type="Pfam" id="PF21027">
    <property type="entry name" value="Sde0182_C"/>
    <property type="match status" value="1"/>
</dbReference>
<dbReference type="EMBL" id="ONZQ02000020">
    <property type="protein sequence ID" value="SPO07388.1"/>
    <property type="molecule type" value="Genomic_DNA"/>
</dbReference>
<protein>
    <recommendedName>
        <fullName evidence="6">Cellulose-binding protein</fullName>
    </recommendedName>
</protein>
<evidence type="ECO:0008006" key="6">
    <source>
        <dbReference type="Google" id="ProtNLM"/>
    </source>
</evidence>
<dbReference type="AlphaFoldDB" id="A0AAE8N8K1"/>